<dbReference type="Proteomes" id="UP000586827">
    <property type="component" value="Unassembled WGS sequence"/>
</dbReference>
<evidence type="ECO:0000313" key="1">
    <source>
        <dbReference type="EMBL" id="NNH69033.1"/>
    </source>
</evidence>
<dbReference type="AlphaFoldDB" id="A0A849BQZ7"/>
<accession>A0A849BQZ7</accession>
<protein>
    <submittedName>
        <fullName evidence="1">Uncharacterized protein</fullName>
    </submittedName>
</protein>
<dbReference type="EMBL" id="JABELX010000001">
    <property type="protein sequence ID" value="NNH69033.1"/>
    <property type="molecule type" value="Genomic_DNA"/>
</dbReference>
<name>A0A849BQZ7_9NOCA</name>
<sequence>MIVGGVVLDVPGVVGACRRHPYPEAVVWTALHTGDVIVIPAAVLAEARSGRVSTEGLDILEVLLGLPQTVVAELDADTAQRCGVILAAASTPQGADLAAAQAVVEATRRRWPVTTNRSTVLTALDATTIIDEMP</sequence>
<gene>
    <name evidence="1" type="ORF">HLB23_03955</name>
</gene>
<organism evidence="1 2">
    <name type="scientific">Nocardia uniformis</name>
    <dbReference type="NCBI Taxonomy" id="53432"/>
    <lineage>
        <taxon>Bacteria</taxon>
        <taxon>Bacillati</taxon>
        <taxon>Actinomycetota</taxon>
        <taxon>Actinomycetes</taxon>
        <taxon>Mycobacteriales</taxon>
        <taxon>Nocardiaceae</taxon>
        <taxon>Nocardia</taxon>
    </lineage>
</organism>
<comment type="caution">
    <text evidence="1">The sequence shown here is derived from an EMBL/GenBank/DDBJ whole genome shotgun (WGS) entry which is preliminary data.</text>
</comment>
<reference evidence="1 2" key="1">
    <citation type="submission" date="2020-05" db="EMBL/GenBank/DDBJ databases">
        <title>MicrobeNet Type strains.</title>
        <authorList>
            <person name="Nicholson A.C."/>
        </authorList>
    </citation>
    <scope>NUCLEOTIDE SEQUENCE [LARGE SCALE GENOMIC DNA]</scope>
    <source>
        <strain evidence="1 2">JCM 3224</strain>
    </source>
</reference>
<proteinExistence type="predicted"/>
<dbReference type="RefSeq" id="WP_067526066.1">
    <property type="nucleotide sequence ID" value="NZ_JABELX010000001.1"/>
</dbReference>
<keyword evidence="2" id="KW-1185">Reference proteome</keyword>
<evidence type="ECO:0000313" key="2">
    <source>
        <dbReference type="Proteomes" id="UP000586827"/>
    </source>
</evidence>